<proteinExistence type="inferred from homology"/>
<gene>
    <name evidence="2" type="ORF">COZ07_08320</name>
</gene>
<dbReference type="InterPro" id="IPR003500">
    <property type="entry name" value="RpiB_LacA_LacB"/>
</dbReference>
<sequence length="210" mass="23449">MKIAVINETSAADKNKDIIAALDLFDHKIFNVGMKKTGEYPELTYIDTGFLGALLLNTKKVDFVIGGCGTGQGFLNSVMQYPGVFCGHISSPVDAWLFTQINGGNCISLALNQGYGWAGDVNLKFIFEKLFSVDSGSGYPQHRKKSQQQSRQILADISRKVHLPFEILVEKIDSNIVKNVLKFPGVWDLLQVENIENDILRDILLKRREK</sequence>
<evidence type="ECO:0000256" key="1">
    <source>
        <dbReference type="ARBA" id="ARBA00008754"/>
    </source>
</evidence>
<dbReference type="PANTHER" id="PTHR30345:SF6">
    <property type="entry name" value="RIBOSE 5-PHOSPHATE ISOMERASE"/>
    <property type="match status" value="1"/>
</dbReference>
<comment type="caution">
    <text evidence="2">The sequence shown here is derived from an EMBL/GenBank/DDBJ whole genome shotgun (WGS) entry which is preliminary data.</text>
</comment>
<evidence type="ECO:0000313" key="2">
    <source>
        <dbReference type="EMBL" id="PIY31705.1"/>
    </source>
</evidence>
<comment type="similarity">
    <text evidence="1">Belongs to the LacAB/RpiB family.</text>
</comment>
<reference evidence="2 3" key="1">
    <citation type="submission" date="2017-09" db="EMBL/GenBank/DDBJ databases">
        <title>Depth-based differentiation of microbial function through sediment-hosted aquifers and enrichment of novel symbionts in the deep terrestrial subsurface.</title>
        <authorList>
            <person name="Probst A.J."/>
            <person name="Ladd B."/>
            <person name="Jarett J.K."/>
            <person name="Geller-Mcgrath D.E."/>
            <person name="Sieber C.M."/>
            <person name="Emerson J.B."/>
            <person name="Anantharaman K."/>
            <person name="Thomas B.C."/>
            <person name="Malmstrom R."/>
            <person name="Stieglmeier M."/>
            <person name="Klingl A."/>
            <person name="Woyke T."/>
            <person name="Ryan C.M."/>
            <person name="Banfield J.F."/>
        </authorList>
    </citation>
    <scope>NUCLEOTIDE SEQUENCE [LARGE SCALE GENOMIC DNA]</scope>
    <source>
        <strain evidence="2">CG_4_10_14_3_um_filter_34_13</strain>
    </source>
</reference>
<accession>A0A2M7PMF2</accession>
<dbReference type="GO" id="GO:0005975">
    <property type="term" value="P:carbohydrate metabolic process"/>
    <property type="evidence" value="ECO:0007669"/>
    <property type="project" value="InterPro"/>
</dbReference>
<dbReference type="Proteomes" id="UP000230646">
    <property type="component" value="Unassembled WGS sequence"/>
</dbReference>
<organism evidence="2 3">
    <name type="scientific">Candidatus Infernicultor aquiphilus</name>
    <dbReference type="NCBI Taxonomy" id="1805029"/>
    <lineage>
        <taxon>Bacteria</taxon>
        <taxon>Pseudomonadati</taxon>
        <taxon>Atribacterota</taxon>
        <taxon>Candidatus Phoenicimicrobiia</taxon>
        <taxon>Candidatus Pheonicimicrobiales</taxon>
        <taxon>Candidatus Phoenicimicrobiaceae</taxon>
        <taxon>Candidatus Infernicultor</taxon>
    </lineage>
</organism>
<evidence type="ECO:0000313" key="3">
    <source>
        <dbReference type="Proteomes" id="UP000230646"/>
    </source>
</evidence>
<keyword evidence="2" id="KW-0413">Isomerase</keyword>
<dbReference type="EMBL" id="PFKO01000308">
    <property type="protein sequence ID" value="PIY31705.1"/>
    <property type="molecule type" value="Genomic_DNA"/>
</dbReference>
<protein>
    <submittedName>
        <fullName evidence="2">Ribose-5-phosphate isomerase</fullName>
    </submittedName>
</protein>
<dbReference type="Gene3D" id="3.40.1400.10">
    <property type="entry name" value="Sugar-phosphate isomerase, RpiB/LacA/LacB"/>
    <property type="match status" value="1"/>
</dbReference>
<dbReference type="AlphaFoldDB" id="A0A2M7PMF2"/>
<dbReference type="InterPro" id="IPR036569">
    <property type="entry name" value="RpiB_LacA_LacB_sf"/>
</dbReference>
<dbReference type="GO" id="GO:0016861">
    <property type="term" value="F:intramolecular oxidoreductase activity, interconverting aldoses and ketoses"/>
    <property type="evidence" value="ECO:0007669"/>
    <property type="project" value="UniProtKB-ARBA"/>
</dbReference>
<dbReference type="SUPFAM" id="SSF89623">
    <property type="entry name" value="Ribose/Galactose isomerase RpiB/AlsB"/>
    <property type="match status" value="1"/>
</dbReference>
<name>A0A2M7PMF2_9BACT</name>
<dbReference type="NCBIfam" id="NF006753">
    <property type="entry name" value="PRK09273.1"/>
    <property type="match status" value="1"/>
</dbReference>
<dbReference type="PANTHER" id="PTHR30345">
    <property type="entry name" value="RIBOSE-5-PHOSPHATE ISOMERASE B"/>
    <property type="match status" value="1"/>
</dbReference>
<dbReference type="Pfam" id="PF02502">
    <property type="entry name" value="LacAB_rpiB"/>
    <property type="match status" value="1"/>
</dbReference>
<dbReference type="RefSeq" id="WP_406608146.1">
    <property type="nucleotide sequence ID" value="NZ_PFKO01000308.1"/>
</dbReference>